<name>A0A0L8HN26_OCTBM</name>
<evidence type="ECO:0000313" key="1">
    <source>
        <dbReference type="EMBL" id="KOF90155.1"/>
    </source>
</evidence>
<reference evidence="1" key="1">
    <citation type="submission" date="2015-07" db="EMBL/GenBank/DDBJ databases">
        <title>MeaNS - Measles Nucleotide Surveillance Program.</title>
        <authorList>
            <person name="Tran T."/>
            <person name="Druce J."/>
        </authorList>
    </citation>
    <scope>NUCLEOTIDE SEQUENCE</scope>
    <source>
        <strain evidence="1">UCB-OBI-ISO-001</strain>
        <tissue evidence="1">Gonad</tissue>
    </source>
</reference>
<dbReference type="AlphaFoldDB" id="A0A0L8HN26"/>
<proteinExistence type="predicted"/>
<protein>
    <submittedName>
        <fullName evidence="1">Uncharacterized protein</fullName>
    </submittedName>
</protein>
<sequence>MAFLSYRTQFISRLFAFISGLSVYLLARSVVVVYESAFHYILPTTTTWILIQR</sequence>
<gene>
    <name evidence="1" type="ORF">OCBIM_22011715mg</name>
</gene>
<dbReference type="EMBL" id="KQ417824">
    <property type="protein sequence ID" value="KOF90155.1"/>
    <property type="molecule type" value="Genomic_DNA"/>
</dbReference>
<accession>A0A0L8HN26</accession>
<organism evidence="1">
    <name type="scientific">Octopus bimaculoides</name>
    <name type="common">California two-spotted octopus</name>
    <dbReference type="NCBI Taxonomy" id="37653"/>
    <lineage>
        <taxon>Eukaryota</taxon>
        <taxon>Metazoa</taxon>
        <taxon>Spiralia</taxon>
        <taxon>Lophotrochozoa</taxon>
        <taxon>Mollusca</taxon>
        <taxon>Cephalopoda</taxon>
        <taxon>Coleoidea</taxon>
        <taxon>Octopodiformes</taxon>
        <taxon>Octopoda</taxon>
        <taxon>Incirrata</taxon>
        <taxon>Octopodidae</taxon>
        <taxon>Octopus</taxon>
    </lineage>
</organism>